<name>A0ACA9QNG4_9GLOM</name>
<evidence type="ECO:0000313" key="1">
    <source>
        <dbReference type="EMBL" id="CAG8758873.1"/>
    </source>
</evidence>
<comment type="caution">
    <text evidence="1">The sequence shown here is derived from an EMBL/GenBank/DDBJ whole genome shotgun (WGS) entry which is preliminary data.</text>
</comment>
<organism evidence="1 2">
    <name type="scientific">Dentiscutata heterogama</name>
    <dbReference type="NCBI Taxonomy" id="1316150"/>
    <lineage>
        <taxon>Eukaryota</taxon>
        <taxon>Fungi</taxon>
        <taxon>Fungi incertae sedis</taxon>
        <taxon>Mucoromycota</taxon>
        <taxon>Glomeromycotina</taxon>
        <taxon>Glomeromycetes</taxon>
        <taxon>Diversisporales</taxon>
        <taxon>Gigasporaceae</taxon>
        <taxon>Dentiscutata</taxon>
    </lineage>
</organism>
<proteinExistence type="predicted"/>
<sequence>SSYKRMINLQLVEQTIDDSNLVLRIINTRWLSLSNVVTNLHRILNSVKIVLKEDSSKNIVVQGLYNAMDQTFYLATKLLADILYNLRSLTNLFQADYITISEIYTHLNATIDIITTQYIGHNGIPPNYRNFLREYIDKQNILIKDLPDFILQFAFATIESLQDRFPDSEILNSLRIFDPQELLLQYNQIHSY</sequence>
<protein>
    <submittedName>
        <fullName evidence="1">15063_t:CDS:1</fullName>
    </submittedName>
</protein>
<feature type="non-terminal residue" evidence="1">
    <location>
        <position position="192"/>
    </location>
</feature>
<keyword evidence="2" id="KW-1185">Reference proteome</keyword>
<dbReference type="Proteomes" id="UP000789702">
    <property type="component" value="Unassembled WGS sequence"/>
</dbReference>
<feature type="non-terminal residue" evidence="1">
    <location>
        <position position="1"/>
    </location>
</feature>
<accession>A0ACA9QNG4</accession>
<gene>
    <name evidence="1" type="ORF">DHETER_LOCUS15125</name>
</gene>
<reference evidence="1" key="1">
    <citation type="submission" date="2021-06" db="EMBL/GenBank/DDBJ databases">
        <authorList>
            <person name="Kallberg Y."/>
            <person name="Tangrot J."/>
            <person name="Rosling A."/>
        </authorList>
    </citation>
    <scope>NUCLEOTIDE SEQUENCE</scope>
    <source>
        <strain evidence="1">IL203A</strain>
    </source>
</reference>
<evidence type="ECO:0000313" key="2">
    <source>
        <dbReference type="Proteomes" id="UP000789702"/>
    </source>
</evidence>
<dbReference type="EMBL" id="CAJVPU010050191">
    <property type="protein sequence ID" value="CAG8758873.1"/>
    <property type="molecule type" value="Genomic_DNA"/>
</dbReference>